<dbReference type="GO" id="GO:0003729">
    <property type="term" value="F:mRNA binding"/>
    <property type="evidence" value="ECO:0007669"/>
    <property type="project" value="UniProtKB-UniRule"/>
</dbReference>
<evidence type="ECO:0000256" key="1">
    <source>
        <dbReference type="RuleBase" id="RU369095"/>
    </source>
</evidence>
<sequence length="435" mass="49896">MDDHTRTLNLVKCSFYMCTIDWQIHMAASDICVTNHYKGVSITSVIAIVTESRFSVLNSTECNEDINQLGGSSGSSTDFDSNKSRTMPSESCNSAYVRDATNSTTDVSRRVKSSNLRQNNNLHQYATSPSITKSHFHTKHVRSLNQLRSGYRSAAMFPSQRIFSSCSANNKDGFCVRDNGLNYSPSTRTWNRSDPLNFKEKCNMNGERAATVELTCGPRSQGRKSVISSLSVDNRMRLLVQRDDYNLKDFQTEYDNAKFYVIKSFSEDDIHKSIKYNVWSSTPSGNRKLDSAFCDTQDDTSEEEIVYPIFLFYSVNKSGQFVGLAEMIGKVDFAKNLNFWQSDRWNGFFPVKWHIIKDIPNTELRHIILANNDNESVTYSRDTQEIEFKQGLEMLKIFKNYTAKTSLLDDFNFYEKREHSLRVKRNNMQANETQV</sequence>
<dbReference type="InterPro" id="IPR045168">
    <property type="entry name" value="YTH_prot"/>
</dbReference>
<dbReference type="InterPro" id="IPR007275">
    <property type="entry name" value="YTH_domain"/>
</dbReference>
<comment type="function">
    <text evidence="1">Specifically recognizes and binds N6-methyladenosine (m6A)-containing RNAs, and regulates mRNA stability. M6A is a modification present at internal sites of mRNAs and some non-coding RNAs and plays a role in mRNA stability and processing.</text>
</comment>
<dbReference type="AlphaFoldDB" id="A0AAF0W6J8"/>
<keyword evidence="5" id="KW-1185">Reference proteome</keyword>
<reference evidence="4" key="1">
    <citation type="journal article" date="2016" name="Nat. Genet.">
        <title>A high-quality carrot genome assembly provides new insights into carotenoid accumulation and asterid genome evolution.</title>
        <authorList>
            <person name="Iorizzo M."/>
            <person name="Ellison S."/>
            <person name="Senalik D."/>
            <person name="Zeng P."/>
            <person name="Satapoomin P."/>
            <person name="Huang J."/>
            <person name="Bowman M."/>
            <person name="Iovene M."/>
            <person name="Sanseverino W."/>
            <person name="Cavagnaro P."/>
            <person name="Yildiz M."/>
            <person name="Macko-Podgorni A."/>
            <person name="Moranska E."/>
            <person name="Grzebelus E."/>
            <person name="Grzebelus D."/>
            <person name="Ashrafi H."/>
            <person name="Zheng Z."/>
            <person name="Cheng S."/>
            <person name="Spooner D."/>
            <person name="Van Deynze A."/>
            <person name="Simon P."/>
        </authorList>
    </citation>
    <scope>NUCLEOTIDE SEQUENCE</scope>
    <source>
        <tissue evidence="4">Leaf</tissue>
    </source>
</reference>
<evidence type="ECO:0000313" key="4">
    <source>
        <dbReference type="EMBL" id="WOG82570.1"/>
    </source>
</evidence>
<gene>
    <name evidence="4" type="ORF">DCAR_0101735</name>
</gene>
<evidence type="ECO:0000259" key="3">
    <source>
        <dbReference type="PROSITE" id="PS50882"/>
    </source>
</evidence>
<dbReference type="Gene3D" id="3.10.590.10">
    <property type="entry name" value="ph1033 like domains"/>
    <property type="match status" value="1"/>
</dbReference>
<dbReference type="GO" id="GO:0005737">
    <property type="term" value="C:cytoplasm"/>
    <property type="evidence" value="ECO:0007669"/>
    <property type="project" value="TreeGrafter"/>
</dbReference>
<dbReference type="PROSITE" id="PS50882">
    <property type="entry name" value="YTH"/>
    <property type="match status" value="1"/>
</dbReference>
<dbReference type="Pfam" id="PF04146">
    <property type="entry name" value="YTH"/>
    <property type="match status" value="1"/>
</dbReference>
<protein>
    <recommendedName>
        <fullName evidence="1">YTH domain-containing family protein</fullName>
    </recommendedName>
</protein>
<reference evidence="4" key="2">
    <citation type="submission" date="2022-03" db="EMBL/GenBank/DDBJ databases">
        <title>Draft title - Genomic analysis of global carrot germplasm unveils the trajectory of domestication and the origin of high carotenoid orange carrot.</title>
        <authorList>
            <person name="Iorizzo M."/>
            <person name="Ellison S."/>
            <person name="Senalik D."/>
            <person name="Macko-Podgorni A."/>
            <person name="Grzebelus D."/>
            <person name="Bostan H."/>
            <person name="Rolling W."/>
            <person name="Curaba J."/>
            <person name="Simon P."/>
        </authorList>
    </citation>
    <scope>NUCLEOTIDE SEQUENCE</scope>
    <source>
        <tissue evidence="4">Leaf</tissue>
    </source>
</reference>
<evidence type="ECO:0000313" key="5">
    <source>
        <dbReference type="Proteomes" id="UP000077755"/>
    </source>
</evidence>
<keyword evidence="1" id="KW-0694">RNA-binding</keyword>
<dbReference type="EMBL" id="CP093343">
    <property type="protein sequence ID" value="WOG82570.1"/>
    <property type="molecule type" value="Genomic_DNA"/>
</dbReference>
<feature type="region of interest" description="Disordered" evidence="2">
    <location>
        <begin position="67"/>
        <end position="91"/>
    </location>
</feature>
<accession>A0AAF0W6J8</accession>
<evidence type="ECO:0000256" key="2">
    <source>
        <dbReference type="SAM" id="MobiDB-lite"/>
    </source>
</evidence>
<feature type="domain" description="YTH" evidence="3">
    <location>
        <begin position="257"/>
        <end position="398"/>
    </location>
</feature>
<name>A0AAF0W6J8_DAUCS</name>
<dbReference type="Proteomes" id="UP000077755">
    <property type="component" value="Chromosome 1"/>
</dbReference>
<organism evidence="4 5">
    <name type="scientific">Daucus carota subsp. sativus</name>
    <name type="common">Carrot</name>
    <dbReference type="NCBI Taxonomy" id="79200"/>
    <lineage>
        <taxon>Eukaryota</taxon>
        <taxon>Viridiplantae</taxon>
        <taxon>Streptophyta</taxon>
        <taxon>Embryophyta</taxon>
        <taxon>Tracheophyta</taxon>
        <taxon>Spermatophyta</taxon>
        <taxon>Magnoliopsida</taxon>
        <taxon>eudicotyledons</taxon>
        <taxon>Gunneridae</taxon>
        <taxon>Pentapetalae</taxon>
        <taxon>asterids</taxon>
        <taxon>campanulids</taxon>
        <taxon>Apiales</taxon>
        <taxon>Apiaceae</taxon>
        <taxon>Apioideae</taxon>
        <taxon>Scandiceae</taxon>
        <taxon>Daucinae</taxon>
        <taxon>Daucus</taxon>
        <taxon>Daucus sect. Daucus</taxon>
    </lineage>
</organism>
<comment type="similarity">
    <text evidence="1">Belongs to the YTHDF family.</text>
</comment>
<dbReference type="GO" id="GO:1990247">
    <property type="term" value="F:N6-methyladenosine-containing RNA reader activity"/>
    <property type="evidence" value="ECO:0007669"/>
    <property type="project" value="UniProtKB-UniRule"/>
</dbReference>
<proteinExistence type="inferred from homology"/>
<dbReference type="PANTHER" id="PTHR12357">
    <property type="entry name" value="YTH YT521-B HOMOLOGY DOMAIN-CONTAINING"/>
    <property type="match status" value="1"/>
</dbReference>
<dbReference type="GO" id="GO:0061157">
    <property type="term" value="P:mRNA destabilization"/>
    <property type="evidence" value="ECO:0007669"/>
    <property type="project" value="TreeGrafter"/>
</dbReference>
<dbReference type="CDD" id="cd21134">
    <property type="entry name" value="YTH"/>
    <property type="match status" value="1"/>
</dbReference>
<dbReference type="PANTHER" id="PTHR12357:SF95">
    <property type="entry name" value="YTH DOMAIN-CONTAINING FAMILY PROTEIN"/>
    <property type="match status" value="1"/>
</dbReference>